<gene>
    <name evidence="2" type="ORF">G3451_001985</name>
</gene>
<sequence length="61" mass="6820">MRTPDRGSTTGAASWTDCERSERAARRASKASQSPPHRHIQERARTKVRAFFRVKPPSIAG</sequence>
<dbReference type="AlphaFoldDB" id="A0A729FW38"/>
<feature type="region of interest" description="Disordered" evidence="1">
    <location>
        <begin position="1"/>
        <end position="61"/>
    </location>
</feature>
<protein>
    <submittedName>
        <fullName evidence="2">Uncharacterized protein</fullName>
    </submittedName>
</protein>
<proteinExistence type="predicted"/>
<reference evidence="2" key="1">
    <citation type="journal article" date="2018" name="Genome Biol.">
        <title>SKESA: strategic k-mer extension for scrupulous assemblies.</title>
        <authorList>
            <person name="Souvorov A."/>
            <person name="Agarwala R."/>
            <person name="Lipman D.J."/>
        </authorList>
    </citation>
    <scope>NUCLEOTIDE SEQUENCE</scope>
    <source>
        <strain evidence="2">13-0153</strain>
    </source>
</reference>
<evidence type="ECO:0000313" key="2">
    <source>
        <dbReference type="EMBL" id="HAE3208154.1"/>
    </source>
</evidence>
<organism evidence="2">
    <name type="scientific">Salmonella enterica subsp. houtenae serovar 48:z4,z32:-</name>
    <dbReference type="NCBI Taxonomy" id="2577535"/>
    <lineage>
        <taxon>Bacteria</taxon>
        <taxon>Pseudomonadati</taxon>
        <taxon>Pseudomonadota</taxon>
        <taxon>Gammaproteobacteria</taxon>
        <taxon>Enterobacterales</taxon>
        <taxon>Enterobacteriaceae</taxon>
        <taxon>Salmonella</taxon>
    </lineage>
</organism>
<dbReference type="EMBL" id="DAAROH010000012">
    <property type="protein sequence ID" value="HAE3208154.1"/>
    <property type="molecule type" value="Genomic_DNA"/>
</dbReference>
<reference evidence="2" key="2">
    <citation type="submission" date="2018-07" db="EMBL/GenBank/DDBJ databases">
        <authorList>
            <consortium name="NCBI Pathogen Detection Project"/>
        </authorList>
    </citation>
    <scope>NUCLEOTIDE SEQUENCE</scope>
    <source>
        <strain evidence="2">13-0153</strain>
    </source>
</reference>
<evidence type="ECO:0000256" key="1">
    <source>
        <dbReference type="SAM" id="MobiDB-lite"/>
    </source>
</evidence>
<name>A0A729FW38_SALHO</name>
<accession>A0A729FW38</accession>
<comment type="caution">
    <text evidence="2">The sequence shown here is derived from an EMBL/GenBank/DDBJ whole genome shotgun (WGS) entry which is preliminary data.</text>
</comment>
<feature type="compositionally biased region" description="Polar residues" evidence="1">
    <location>
        <begin position="1"/>
        <end position="13"/>
    </location>
</feature>